<protein>
    <recommendedName>
        <fullName evidence="3">Nucleotidyltransferase-like protein</fullName>
    </recommendedName>
</protein>
<keyword evidence="2" id="KW-1185">Reference proteome</keyword>
<reference evidence="2" key="1">
    <citation type="journal article" date="2019" name="Int. J. Syst. Evol. Microbiol.">
        <title>The Global Catalogue of Microorganisms (GCM) 10K type strain sequencing project: providing services to taxonomists for standard genome sequencing and annotation.</title>
        <authorList>
            <consortium name="The Broad Institute Genomics Platform"/>
            <consortium name="The Broad Institute Genome Sequencing Center for Infectious Disease"/>
            <person name="Wu L."/>
            <person name="Ma J."/>
        </authorList>
    </citation>
    <scope>NUCLEOTIDE SEQUENCE [LARGE SCALE GENOMIC DNA]</scope>
    <source>
        <strain evidence="2">JCM 17975</strain>
    </source>
</reference>
<sequence>MTVAGIEPGVARALARACLVDWTRTEYIAHVVKVDVAEADRLLHQLESGGYVTHQSLEYDGEPEAWWNTTLLGSGLAGASFLKPINRAKAEALLAGVLDRAASYNSDPGKPVWIERISLFGSLLDQGATDFGDIDLHVVLEDRAEHDAAEAALAYARASGRTFQSWIDRLFWAKTEAKQILRNRSGYLSIHTEDLNDVTDRMRVVYELERADRG</sequence>
<gene>
    <name evidence="1" type="ORF">GCM10023198_46850</name>
</gene>
<dbReference type="SUPFAM" id="SSF81301">
    <property type="entry name" value="Nucleotidyltransferase"/>
    <property type="match status" value="1"/>
</dbReference>
<evidence type="ECO:0008006" key="3">
    <source>
        <dbReference type="Google" id="ProtNLM"/>
    </source>
</evidence>
<evidence type="ECO:0000313" key="2">
    <source>
        <dbReference type="Proteomes" id="UP001500843"/>
    </source>
</evidence>
<dbReference type="Proteomes" id="UP001500843">
    <property type="component" value="Unassembled WGS sequence"/>
</dbReference>
<dbReference type="InterPro" id="IPR043519">
    <property type="entry name" value="NT_sf"/>
</dbReference>
<name>A0ABP8Y132_9MICO</name>
<organism evidence="1 2">
    <name type="scientific">Promicromonospora umidemergens</name>
    <dbReference type="NCBI Taxonomy" id="629679"/>
    <lineage>
        <taxon>Bacteria</taxon>
        <taxon>Bacillati</taxon>
        <taxon>Actinomycetota</taxon>
        <taxon>Actinomycetes</taxon>
        <taxon>Micrococcales</taxon>
        <taxon>Promicromonosporaceae</taxon>
        <taxon>Promicromonospora</taxon>
    </lineage>
</organism>
<evidence type="ECO:0000313" key="1">
    <source>
        <dbReference type="EMBL" id="GAA4717897.1"/>
    </source>
</evidence>
<accession>A0ABP8Y132</accession>
<proteinExistence type="predicted"/>
<comment type="caution">
    <text evidence="1">The sequence shown here is derived from an EMBL/GenBank/DDBJ whole genome shotgun (WGS) entry which is preliminary data.</text>
</comment>
<dbReference type="EMBL" id="BAABHM010000026">
    <property type="protein sequence ID" value="GAA4717897.1"/>
    <property type="molecule type" value="Genomic_DNA"/>
</dbReference>